<dbReference type="OrthoDB" id="2418036at2759"/>
<feature type="non-terminal residue" evidence="3">
    <location>
        <position position="406"/>
    </location>
</feature>
<feature type="compositionally biased region" description="Low complexity" evidence="2">
    <location>
        <begin position="384"/>
        <end position="406"/>
    </location>
</feature>
<dbReference type="EMBL" id="CAJVPK010003087">
    <property type="protein sequence ID" value="CAG8623187.1"/>
    <property type="molecule type" value="Genomic_DNA"/>
</dbReference>
<protein>
    <submittedName>
        <fullName evidence="3">825_t:CDS:1</fullName>
    </submittedName>
</protein>
<keyword evidence="4" id="KW-1185">Reference proteome</keyword>
<keyword evidence="1" id="KW-0175">Coiled coil</keyword>
<reference evidence="3" key="1">
    <citation type="submission" date="2021-06" db="EMBL/GenBank/DDBJ databases">
        <authorList>
            <person name="Kallberg Y."/>
            <person name="Tangrot J."/>
            <person name="Rosling A."/>
        </authorList>
    </citation>
    <scope>NUCLEOTIDE SEQUENCE</scope>
    <source>
        <strain evidence="3">AZ414A</strain>
    </source>
</reference>
<feature type="coiled-coil region" evidence="1">
    <location>
        <begin position="8"/>
        <end position="35"/>
    </location>
</feature>
<gene>
    <name evidence="3" type="ORF">DEBURN_LOCUS10453</name>
</gene>
<dbReference type="Gene3D" id="1.10.260.40">
    <property type="entry name" value="lambda repressor-like DNA-binding domains"/>
    <property type="match status" value="1"/>
</dbReference>
<accession>A0A9N9D2U4</accession>
<sequence length="406" mass="46921">MSTLDSLRTNQESIINRYEEKIKQKNIQIESYRSSRDEHTADQLLLQRIYGLLIKKSKPNSRIIIDQTITEEQNNLFGPDYQLRLGNILKSLGYRSLRPTGGSWALSENATTSEKTKYELCEKVIRYKRHKQLTTEKLAQKVQLSKAEMEDILYCRIDYLTLDRLLSYTDKLFAPAQLEITIKEPKLRKRIKITITDYYQTKPGRKMITHELIMKLVKTLDGREAEPEPKKKPSDREVFELSSPRLVGGRCEYGGAHNSREDCQTLAKFFEDISGLRNAQKDLINFNSREEFESNKQTLLNKTNQAISGLNMKTGDDFRKDVESLKRDIENSQYEEAQELALIEQKEGELKQEIEENERKAANEHINDFIQGIKDKLDGKGKPTRNPFSSPTTPNTNPNTKPKQPG</sequence>
<dbReference type="AlphaFoldDB" id="A0A9N9D2U4"/>
<evidence type="ECO:0000256" key="1">
    <source>
        <dbReference type="SAM" id="Coils"/>
    </source>
</evidence>
<evidence type="ECO:0000256" key="2">
    <source>
        <dbReference type="SAM" id="MobiDB-lite"/>
    </source>
</evidence>
<comment type="caution">
    <text evidence="3">The sequence shown here is derived from an EMBL/GenBank/DDBJ whole genome shotgun (WGS) entry which is preliminary data.</text>
</comment>
<dbReference type="GO" id="GO:0003677">
    <property type="term" value="F:DNA binding"/>
    <property type="evidence" value="ECO:0007669"/>
    <property type="project" value="InterPro"/>
</dbReference>
<feature type="compositionally biased region" description="Basic and acidic residues" evidence="2">
    <location>
        <begin position="371"/>
        <end position="381"/>
    </location>
</feature>
<organism evidence="3 4">
    <name type="scientific">Diversispora eburnea</name>
    <dbReference type="NCBI Taxonomy" id="1213867"/>
    <lineage>
        <taxon>Eukaryota</taxon>
        <taxon>Fungi</taxon>
        <taxon>Fungi incertae sedis</taxon>
        <taxon>Mucoromycota</taxon>
        <taxon>Glomeromycotina</taxon>
        <taxon>Glomeromycetes</taxon>
        <taxon>Diversisporales</taxon>
        <taxon>Diversisporaceae</taxon>
        <taxon>Diversispora</taxon>
    </lineage>
</organism>
<name>A0A9N9D2U4_9GLOM</name>
<evidence type="ECO:0000313" key="3">
    <source>
        <dbReference type="EMBL" id="CAG8623187.1"/>
    </source>
</evidence>
<dbReference type="Proteomes" id="UP000789706">
    <property type="component" value="Unassembled WGS sequence"/>
</dbReference>
<evidence type="ECO:0000313" key="4">
    <source>
        <dbReference type="Proteomes" id="UP000789706"/>
    </source>
</evidence>
<dbReference type="InterPro" id="IPR010982">
    <property type="entry name" value="Lambda_DNA-bd_dom_sf"/>
</dbReference>
<proteinExistence type="predicted"/>
<feature type="region of interest" description="Disordered" evidence="2">
    <location>
        <begin position="371"/>
        <end position="406"/>
    </location>
</feature>